<dbReference type="InterPro" id="IPR043502">
    <property type="entry name" value="DNA/RNA_pol_sf"/>
</dbReference>
<feature type="domain" description="Retrotransposon gag" evidence="2">
    <location>
        <begin position="159"/>
        <end position="249"/>
    </location>
</feature>
<dbReference type="PANTHER" id="PTHR33067:SF9">
    <property type="entry name" value="RNA-DIRECTED DNA POLYMERASE"/>
    <property type="match status" value="1"/>
</dbReference>
<name>A0AAD8TQC3_LOLMU</name>
<organism evidence="3 4">
    <name type="scientific">Lolium multiflorum</name>
    <name type="common">Italian ryegrass</name>
    <name type="synonym">Lolium perenne subsp. multiflorum</name>
    <dbReference type="NCBI Taxonomy" id="4521"/>
    <lineage>
        <taxon>Eukaryota</taxon>
        <taxon>Viridiplantae</taxon>
        <taxon>Streptophyta</taxon>
        <taxon>Embryophyta</taxon>
        <taxon>Tracheophyta</taxon>
        <taxon>Spermatophyta</taxon>
        <taxon>Magnoliopsida</taxon>
        <taxon>Liliopsida</taxon>
        <taxon>Poales</taxon>
        <taxon>Poaceae</taxon>
        <taxon>BOP clade</taxon>
        <taxon>Pooideae</taxon>
        <taxon>Poodae</taxon>
        <taxon>Poeae</taxon>
        <taxon>Poeae Chloroplast Group 2 (Poeae type)</taxon>
        <taxon>Loliodinae</taxon>
        <taxon>Loliinae</taxon>
        <taxon>Lolium</taxon>
    </lineage>
</organism>
<dbReference type="Gene3D" id="2.40.70.10">
    <property type="entry name" value="Acid Proteases"/>
    <property type="match status" value="1"/>
</dbReference>
<keyword evidence="4" id="KW-1185">Reference proteome</keyword>
<protein>
    <recommendedName>
        <fullName evidence="2">Retrotransposon gag domain-containing protein</fullName>
    </recommendedName>
</protein>
<feature type="region of interest" description="Disordered" evidence="1">
    <location>
        <begin position="60"/>
        <end position="108"/>
    </location>
</feature>
<evidence type="ECO:0000313" key="3">
    <source>
        <dbReference type="EMBL" id="KAK1691870.1"/>
    </source>
</evidence>
<dbReference type="Gene3D" id="3.10.10.10">
    <property type="entry name" value="HIV Type 1 Reverse Transcriptase, subunit A, domain 1"/>
    <property type="match status" value="1"/>
</dbReference>
<evidence type="ECO:0000256" key="1">
    <source>
        <dbReference type="SAM" id="MobiDB-lite"/>
    </source>
</evidence>
<reference evidence="3" key="1">
    <citation type="submission" date="2023-07" db="EMBL/GenBank/DDBJ databases">
        <title>A chromosome-level genome assembly of Lolium multiflorum.</title>
        <authorList>
            <person name="Chen Y."/>
            <person name="Copetti D."/>
            <person name="Kolliker R."/>
            <person name="Studer B."/>
        </authorList>
    </citation>
    <scope>NUCLEOTIDE SEQUENCE</scope>
    <source>
        <strain evidence="3">02402/16</strain>
        <tissue evidence="3">Leaf</tissue>
    </source>
</reference>
<comment type="caution">
    <text evidence="3">The sequence shown here is derived from an EMBL/GenBank/DDBJ whole genome shotgun (WGS) entry which is preliminary data.</text>
</comment>
<dbReference type="CDD" id="cd00303">
    <property type="entry name" value="retropepsin_like"/>
    <property type="match status" value="1"/>
</dbReference>
<dbReference type="InterPro" id="IPR005162">
    <property type="entry name" value="Retrotrans_gag_dom"/>
</dbReference>
<evidence type="ECO:0000259" key="2">
    <source>
        <dbReference type="Pfam" id="PF03732"/>
    </source>
</evidence>
<dbReference type="Proteomes" id="UP001231189">
    <property type="component" value="Unassembled WGS sequence"/>
</dbReference>
<gene>
    <name evidence="3" type="ORF">QYE76_008567</name>
</gene>
<sequence length="779" mass="87684">MASIVSLTPWEAEALCASRPPGYRVPTGWLLSVGGVPVPPIPLGVVREMAITNHYYFELTPQQRRNDTSQTPKPQRVPHEELQPPRGRRTPGKRALGGQESAGNSPPGGEIDAIVTVIELDIISITIIIISTIITAVSSAAPRHRRSNLGIAMDEVRKKLFSLSLSGKAAHWYKLLDNGDSLEWNDIVPRFYSKFYPPSEIHKDRNRIYNFWPHDGESIAQAWGRLKSLMLKCPIHELPGNVIIDNFYARLSFQDKTLLDTSCSGSFTRNKEEFKRDLIDWIQENTEGWENDKDRESGIIYDYKCIEAFMDTDKFRNMSATYGLDSQVAANLYKAFASHYELPKKNFDKYHEPIGDHCYYGLCDIGASVSAIPYELYTEIMHEIDSCELKDIDVVIQLANRETISPIGIVRDVEVLCGKIKYPADFLVLGSAASDYCPIIFGRPFLNTCGAIIDCKKEKILTKFAGESYEFNFSKFTKTPYKADLPSNDFKMEQCASIVLVPNNPLQQHLEDSESEVFRRERDELEEIFLRQPILKHDLPVEDLGTTPPPKEDPVFDLKPLPDNLKYAHIDDKKIYPVIISSKLSEIEEERLLEILKKHRGAIGYTLDDLKGISPSICQHAINMEDDAKPVVEPQRRLIPKMKEVVRNEVLRLLEAGIIYPIADSRWVSPVHCVPKKGGMTVVPNDNDELIPQRVVLAPTVGHEVALDGVHIRAGVLEVSGERTVSALVQSIYAMDFINDNAGCFANGGVFPKNGRIIEFGSHRVYFGTVPVRSASRRC</sequence>
<dbReference type="InterPro" id="IPR021109">
    <property type="entry name" value="Peptidase_aspartic_dom_sf"/>
</dbReference>
<proteinExistence type="predicted"/>
<dbReference type="AlphaFoldDB" id="A0AAD8TQC3"/>
<dbReference type="SUPFAM" id="SSF56672">
    <property type="entry name" value="DNA/RNA polymerases"/>
    <property type="match status" value="1"/>
</dbReference>
<dbReference type="Pfam" id="PF03732">
    <property type="entry name" value="Retrotrans_gag"/>
    <property type="match status" value="1"/>
</dbReference>
<accession>A0AAD8TQC3</accession>
<feature type="compositionally biased region" description="Polar residues" evidence="1">
    <location>
        <begin position="60"/>
        <end position="73"/>
    </location>
</feature>
<dbReference type="PANTHER" id="PTHR33067">
    <property type="entry name" value="RNA-DIRECTED DNA POLYMERASE-RELATED"/>
    <property type="match status" value="1"/>
</dbReference>
<dbReference type="EMBL" id="JAUUTY010000001">
    <property type="protein sequence ID" value="KAK1691870.1"/>
    <property type="molecule type" value="Genomic_DNA"/>
</dbReference>
<evidence type="ECO:0000313" key="4">
    <source>
        <dbReference type="Proteomes" id="UP001231189"/>
    </source>
</evidence>